<feature type="transmembrane region" description="Helical" evidence="6">
    <location>
        <begin position="62"/>
        <end position="84"/>
    </location>
</feature>
<dbReference type="RefSeq" id="XP_024736536.1">
    <property type="nucleotide sequence ID" value="XM_024888588.1"/>
</dbReference>
<dbReference type="Pfam" id="PF20684">
    <property type="entry name" value="Fung_rhodopsin"/>
    <property type="match status" value="1"/>
</dbReference>
<feature type="domain" description="Rhodopsin" evidence="7">
    <location>
        <begin position="46"/>
        <end position="275"/>
    </location>
</feature>
<dbReference type="PANTHER" id="PTHR33048">
    <property type="entry name" value="PTH11-LIKE INTEGRAL MEMBRANE PROTEIN (AFU_ORTHOLOGUE AFUA_5G11245)"/>
    <property type="match status" value="1"/>
</dbReference>
<evidence type="ECO:0000256" key="3">
    <source>
        <dbReference type="ARBA" id="ARBA00022989"/>
    </source>
</evidence>
<evidence type="ECO:0000259" key="7">
    <source>
        <dbReference type="Pfam" id="PF20684"/>
    </source>
</evidence>
<comment type="similarity">
    <text evidence="5">Belongs to the SAT4 family.</text>
</comment>
<keyword evidence="2 6" id="KW-0812">Transmembrane</keyword>
<comment type="subcellular location">
    <subcellularLocation>
        <location evidence="1">Membrane</location>
        <topology evidence="1">Multi-pass membrane protein</topology>
    </subcellularLocation>
</comment>
<feature type="transmembrane region" description="Helical" evidence="6">
    <location>
        <begin position="30"/>
        <end position="50"/>
    </location>
</feature>
<evidence type="ECO:0000256" key="1">
    <source>
        <dbReference type="ARBA" id="ARBA00004141"/>
    </source>
</evidence>
<gene>
    <name evidence="8" type="ORF">K444DRAFT_723291</name>
</gene>
<name>A0A2J6T9F2_9HELO</name>
<reference evidence="8 9" key="1">
    <citation type="submission" date="2016-04" db="EMBL/GenBank/DDBJ databases">
        <title>A degradative enzymes factory behind the ericoid mycorrhizal symbiosis.</title>
        <authorList>
            <consortium name="DOE Joint Genome Institute"/>
            <person name="Martino E."/>
            <person name="Morin E."/>
            <person name="Grelet G."/>
            <person name="Kuo A."/>
            <person name="Kohler A."/>
            <person name="Daghino S."/>
            <person name="Barry K."/>
            <person name="Choi C."/>
            <person name="Cichocki N."/>
            <person name="Clum A."/>
            <person name="Copeland A."/>
            <person name="Hainaut M."/>
            <person name="Haridas S."/>
            <person name="Labutti K."/>
            <person name="Lindquist E."/>
            <person name="Lipzen A."/>
            <person name="Khouja H.-R."/>
            <person name="Murat C."/>
            <person name="Ohm R."/>
            <person name="Olson A."/>
            <person name="Spatafora J."/>
            <person name="Veneault-Fourrey C."/>
            <person name="Henrissat B."/>
            <person name="Grigoriev I."/>
            <person name="Martin F."/>
            <person name="Perotto S."/>
        </authorList>
    </citation>
    <scope>NUCLEOTIDE SEQUENCE [LARGE SCALE GENOMIC DNA]</scope>
    <source>
        <strain evidence="8 9">E</strain>
    </source>
</reference>
<sequence>MSTQVGASVPPTGITPNFDQPQDVLYTVNFLVEILCIALVVTFVSLRIYVRACTMKQIEKEDWACVAAGVYSLSGIIFLGHFGGGHHIWEVTEEAFVKYQKVQYVDAILYGPTAYLTKVTLLLILARPLAPYKKIMALIWGSMGAMLAFYIFITILKIRICTPIDLFWDPKVQGSCWNEHLILIADTVMSVVSDLAVLALPMPLLWCMQIPVKKKLGIAALLGFGGVATATSIVRLVLIFGSLAPDKTVAGVQFKLLEVAEITIGILCACSPAFNIYSIQAQEERIATRARYTTNVEISKLDTSSKGSKLPTGIMHEKYIENGSSENVSTW</sequence>
<dbReference type="EMBL" id="KZ613813">
    <property type="protein sequence ID" value="PMD59632.1"/>
    <property type="molecule type" value="Genomic_DNA"/>
</dbReference>
<dbReference type="AlphaFoldDB" id="A0A2J6T9F2"/>
<accession>A0A2J6T9F2</accession>
<feature type="transmembrane region" description="Helical" evidence="6">
    <location>
        <begin position="180"/>
        <end position="206"/>
    </location>
</feature>
<evidence type="ECO:0000313" key="9">
    <source>
        <dbReference type="Proteomes" id="UP000235371"/>
    </source>
</evidence>
<evidence type="ECO:0000256" key="6">
    <source>
        <dbReference type="SAM" id="Phobius"/>
    </source>
</evidence>
<evidence type="ECO:0000256" key="4">
    <source>
        <dbReference type="ARBA" id="ARBA00023136"/>
    </source>
</evidence>
<dbReference type="InParanoid" id="A0A2J6T9F2"/>
<dbReference type="GO" id="GO:0016020">
    <property type="term" value="C:membrane"/>
    <property type="evidence" value="ECO:0007669"/>
    <property type="project" value="UniProtKB-SubCell"/>
</dbReference>
<evidence type="ECO:0000313" key="8">
    <source>
        <dbReference type="EMBL" id="PMD59632.1"/>
    </source>
</evidence>
<dbReference type="OrthoDB" id="2496787at2759"/>
<dbReference type="InterPro" id="IPR049326">
    <property type="entry name" value="Rhodopsin_dom_fungi"/>
</dbReference>
<proteinExistence type="inferred from homology"/>
<evidence type="ECO:0000256" key="5">
    <source>
        <dbReference type="ARBA" id="ARBA00038359"/>
    </source>
</evidence>
<feature type="transmembrane region" description="Helical" evidence="6">
    <location>
        <begin position="218"/>
        <end position="240"/>
    </location>
</feature>
<feature type="transmembrane region" description="Helical" evidence="6">
    <location>
        <begin position="137"/>
        <end position="160"/>
    </location>
</feature>
<keyword evidence="3 6" id="KW-1133">Transmembrane helix</keyword>
<dbReference type="Proteomes" id="UP000235371">
    <property type="component" value="Unassembled WGS sequence"/>
</dbReference>
<keyword evidence="4 6" id="KW-0472">Membrane</keyword>
<dbReference type="STRING" id="1095630.A0A2J6T9F2"/>
<dbReference type="GeneID" id="36596664"/>
<protein>
    <recommendedName>
        <fullName evidence="7">Rhodopsin domain-containing protein</fullName>
    </recommendedName>
</protein>
<feature type="transmembrane region" description="Helical" evidence="6">
    <location>
        <begin position="260"/>
        <end position="279"/>
    </location>
</feature>
<keyword evidence="9" id="KW-1185">Reference proteome</keyword>
<dbReference type="PANTHER" id="PTHR33048:SF108">
    <property type="entry name" value="INTEGRAL MEMBRANE PROTEIN"/>
    <property type="match status" value="1"/>
</dbReference>
<feature type="transmembrane region" description="Helical" evidence="6">
    <location>
        <begin position="104"/>
        <end position="125"/>
    </location>
</feature>
<dbReference type="InterPro" id="IPR052337">
    <property type="entry name" value="SAT4-like"/>
</dbReference>
<evidence type="ECO:0000256" key="2">
    <source>
        <dbReference type="ARBA" id="ARBA00022692"/>
    </source>
</evidence>
<organism evidence="8 9">
    <name type="scientific">Hyaloscypha bicolor E</name>
    <dbReference type="NCBI Taxonomy" id="1095630"/>
    <lineage>
        <taxon>Eukaryota</taxon>
        <taxon>Fungi</taxon>
        <taxon>Dikarya</taxon>
        <taxon>Ascomycota</taxon>
        <taxon>Pezizomycotina</taxon>
        <taxon>Leotiomycetes</taxon>
        <taxon>Helotiales</taxon>
        <taxon>Hyaloscyphaceae</taxon>
        <taxon>Hyaloscypha</taxon>
        <taxon>Hyaloscypha bicolor</taxon>
    </lineage>
</organism>